<proteinExistence type="predicted"/>
<dbReference type="GO" id="GO:0015074">
    <property type="term" value="P:DNA integration"/>
    <property type="evidence" value="ECO:0007669"/>
    <property type="project" value="InterPro"/>
</dbReference>
<evidence type="ECO:0000256" key="1">
    <source>
        <dbReference type="ARBA" id="ARBA00023172"/>
    </source>
</evidence>
<dbReference type="InterPro" id="IPR002104">
    <property type="entry name" value="Integrase_catalytic"/>
</dbReference>
<dbReference type="EMBL" id="CP008746">
    <property type="protein sequence ID" value="AKJ39764.1"/>
    <property type="molecule type" value="Genomic_DNA"/>
</dbReference>
<protein>
    <submittedName>
        <fullName evidence="3">Phage integrase family protein</fullName>
    </submittedName>
</protein>
<evidence type="ECO:0000313" key="4">
    <source>
        <dbReference type="Proteomes" id="UP000035331"/>
    </source>
</evidence>
<dbReference type="InterPro" id="IPR050090">
    <property type="entry name" value="Tyrosine_recombinase_XerCD"/>
</dbReference>
<dbReference type="Pfam" id="PF00589">
    <property type="entry name" value="Phage_integrase"/>
    <property type="match status" value="1"/>
</dbReference>
<dbReference type="SUPFAM" id="SSF56349">
    <property type="entry name" value="DNA breaking-rejoining enzymes"/>
    <property type="match status" value="1"/>
</dbReference>
<dbReference type="InterPro" id="IPR011010">
    <property type="entry name" value="DNA_brk_join_enz"/>
</dbReference>
<dbReference type="GeneID" id="24886478"/>
<evidence type="ECO:0000259" key="2">
    <source>
        <dbReference type="PROSITE" id="PS51898"/>
    </source>
</evidence>
<dbReference type="Gene3D" id="1.10.443.10">
    <property type="entry name" value="Intergrase catalytic core"/>
    <property type="match status" value="1"/>
</dbReference>
<dbReference type="PANTHER" id="PTHR30349:SF87">
    <property type="entry name" value="TRANSPOSASE A"/>
    <property type="match status" value="1"/>
</dbReference>
<dbReference type="Proteomes" id="UP000035331">
    <property type="component" value="Chromosome"/>
</dbReference>
<gene>
    <name evidence="3" type="ORF">MCM1_2765</name>
</gene>
<dbReference type="GO" id="GO:0003677">
    <property type="term" value="F:DNA binding"/>
    <property type="evidence" value="ECO:0007669"/>
    <property type="project" value="InterPro"/>
</dbReference>
<sequence>MPRNPNNPRRKLTANEKLEKKLKNLSETGATQSNILLVEKFVKSQIRDGKSRVSSLTYVTSLRYVLKNTRFELSEATRDDIEEFLDVLETWECEQGRNKGQPLSPFTKNTIKMQFKTFLQFIGKGDEAEIIHCRNLKGSKLPEDILSKDEILEIVDHAGSLRDKAMFGLLYESGCRVGELLSMKVKNVEFIDSGGAAITFPQGKTGPRRVLVFNFASYLRQWISAHPKRENPDAPLWPTDDYRQSPLSDIGLRYLLRETVKRTNIKKRVWIHGFRHSRATHLSEHLSDQQMKGYLGWTPGSDLPAVYCHLSGKDVDKSIKAMYGIEEAVNPIDTMKPGKCPRCGELNVSNALYCFKCGMHLKQEVSTLESNAENTALTLLQSESVLMTEFIKNLREGNPELIKALQQSLK</sequence>
<dbReference type="RefSeq" id="WP_048176928.1">
    <property type="nucleotide sequence ID" value="NZ_CP008746.1"/>
</dbReference>
<dbReference type="PROSITE" id="PS51898">
    <property type="entry name" value="TYR_RECOMBINASE"/>
    <property type="match status" value="1"/>
</dbReference>
<organism evidence="3 4">
    <name type="scientific">Methanosarcina barkeri CM1</name>
    <dbReference type="NCBI Taxonomy" id="796385"/>
    <lineage>
        <taxon>Archaea</taxon>
        <taxon>Methanobacteriati</taxon>
        <taxon>Methanobacteriota</taxon>
        <taxon>Stenosarchaea group</taxon>
        <taxon>Methanomicrobia</taxon>
        <taxon>Methanosarcinales</taxon>
        <taxon>Methanosarcinaceae</taxon>
        <taxon>Methanosarcina</taxon>
    </lineage>
</organism>
<dbReference type="PANTHER" id="PTHR30349">
    <property type="entry name" value="PHAGE INTEGRASE-RELATED"/>
    <property type="match status" value="1"/>
</dbReference>
<dbReference type="GO" id="GO:0006310">
    <property type="term" value="P:DNA recombination"/>
    <property type="evidence" value="ECO:0007669"/>
    <property type="project" value="UniProtKB-KW"/>
</dbReference>
<evidence type="ECO:0000313" key="3">
    <source>
        <dbReference type="EMBL" id="AKJ39764.1"/>
    </source>
</evidence>
<feature type="domain" description="Tyr recombinase" evidence="2">
    <location>
        <begin position="141"/>
        <end position="320"/>
    </location>
</feature>
<dbReference type="PATRIC" id="fig|796385.3.peg.3400"/>
<name>A0A0G3CCM8_METBA</name>
<keyword evidence="1" id="KW-0233">DNA recombination</keyword>
<accession>A0A0G3CCM8</accession>
<reference evidence="3 4" key="2">
    <citation type="journal article" date="2015" name="Stand. Genomic Sci.">
        <title>The complete genome sequence of the rumen methanogen Methanosarcina barkeri CM1.</title>
        <authorList>
            <person name="Lambie S.C."/>
            <person name="Kelly W.J."/>
            <person name="Leahy S.C."/>
            <person name="Li D."/>
            <person name="Reilly K."/>
            <person name="McAllister T.A."/>
            <person name="Valle E.R."/>
            <person name="Attwood G.T."/>
            <person name="Altermann E."/>
        </authorList>
    </citation>
    <scope>NUCLEOTIDE SEQUENCE [LARGE SCALE GENOMIC DNA]</scope>
    <source>
        <strain evidence="3 4">CM1</strain>
    </source>
</reference>
<reference evidence="4" key="1">
    <citation type="submission" date="2014-06" db="EMBL/GenBank/DDBJ databases">
        <title>The complete genome sequence of Methanosarcina barkeri CM1.</title>
        <authorList>
            <consortium name="Pastoral Greenhouse Gas Research Consortium"/>
            <person name="Lambie S.C."/>
            <person name="Leahy S.C."/>
            <person name="Kelly W.J."/>
            <person name="Li D."/>
            <person name="Reilly K."/>
            <person name="Attwood G.T."/>
            <person name="Altermann E."/>
        </authorList>
    </citation>
    <scope>NUCLEOTIDE SEQUENCE [LARGE SCALE GENOMIC DNA]</scope>
    <source>
        <strain evidence="4">CM1</strain>
    </source>
</reference>
<dbReference type="InterPro" id="IPR013762">
    <property type="entry name" value="Integrase-like_cat_sf"/>
</dbReference>
<dbReference type="AlphaFoldDB" id="A0A0G3CCM8"/>